<dbReference type="EMBL" id="SIRL01000004">
    <property type="protein sequence ID" value="TBN50909.1"/>
    <property type="molecule type" value="Genomic_DNA"/>
</dbReference>
<evidence type="ECO:0000256" key="1">
    <source>
        <dbReference type="ARBA" id="ARBA00009437"/>
    </source>
</evidence>
<dbReference type="PRINTS" id="PR00039">
    <property type="entry name" value="HTHLYSR"/>
</dbReference>
<dbReference type="InterPro" id="IPR036388">
    <property type="entry name" value="WH-like_DNA-bd_sf"/>
</dbReference>
<dbReference type="InterPro" id="IPR036390">
    <property type="entry name" value="WH_DNA-bd_sf"/>
</dbReference>
<reference evidence="8" key="2">
    <citation type="submission" date="2017-06" db="EMBL/GenBank/DDBJ databases">
        <authorList>
            <person name="Varghese N."/>
            <person name="Submissions S."/>
        </authorList>
    </citation>
    <scope>NUCLEOTIDE SEQUENCE [LARGE SCALE GENOMIC DNA]</scope>
    <source>
        <strain evidence="8">DSM 26170</strain>
    </source>
</reference>
<dbReference type="GO" id="GO:0032993">
    <property type="term" value="C:protein-DNA complex"/>
    <property type="evidence" value="ECO:0007669"/>
    <property type="project" value="TreeGrafter"/>
</dbReference>
<gene>
    <name evidence="7" type="ORF">EYF88_08335</name>
    <name evidence="6" type="ORF">SAMN06265378_104114</name>
</gene>
<protein>
    <submittedName>
        <fullName evidence="6 7">LysR family transcriptional regulator</fullName>
    </submittedName>
</protein>
<organism evidence="6 8">
    <name type="scientific">Paracoccus sediminis</name>
    <dbReference type="NCBI Taxonomy" id="1214787"/>
    <lineage>
        <taxon>Bacteria</taxon>
        <taxon>Pseudomonadati</taxon>
        <taxon>Pseudomonadota</taxon>
        <taxon>Alphaproteobacteria</taxon>
        <taxon>Rhodobacterales</taxon>
        <taxon>Paracoccaceae</taxon>
        <taxon>Paracoccus</taxon>
    </lineage>
</organism>
<dbReference type="SUPFAM" id="SSF46785">
    <property type="entry name" value="Winged helix' DNA-binding domain"/>
    <property type="match status" value="1"/>
</dbReference>
<dbReference type="InterPro" id="IPR005119">
    <property type="entry name" value="LysR_subst-bd"/>
</dbReference>
<evidence type="ECO:0000313" key="8">
    <source>
        <dbReference type="Proteomes" id="UP000198409"/>
    </source>
</evidence>
<reference evidence="6" key="1">
    <citation type="submission" date="2017-06" db="EMBL/GenBank/DDBJ databases">
        <authorList>
            <person name="Kim H.J."/>
            <person name="Triplett B.A."/>
        </authorList>
    </citation>
    <scope>NUCLEOTIDE SEQUENCE [LARGE SCALE GENOMIC DNA]</scope>
    <source>
        <strain evidence="6">DSM 26170</strain>
    </source>
</reference>
<dbReference type="GO" id="GO:0003700">
    <property type="term" value="F:DNA-binding transcription factor activity"/>
    <property type="evidence" value="ECO:0007669"/>
    <property type="project" value="InterPro"/>
</dbReference>
<dbReference type="Proteomes" id="UP000198409">
    <property type="component" value="Unassembled WGS sequence"/>
</dbReference>
<keyword evidence="9" id="KW-1185">Reference proteome</keyword>
<dbReference type="EMBL" id="FZNM01000004">
    <property type="protein sequence ID" value="SNR44806.1"/>
    <property type="molecule type" value="Genomic_DNA"/>
</dbReference>
<accession>A0A238WDY8</accession>
<dbReference type="Proteomes" id="UP000292859">
    <property type="component" value="Unassembled WGS sequence"/>
</dbReference>
<dbReference type="GO" id="GO:0003677">
    <property type="term" value="F:DNA binding"/>
    <property type="evidence" value="ECO:0007669"/>
    <property type="project" value="UniProtKB-KW"/>
</dbReference>
<name>A0A238WDY8_9RHOB</name>
<reference evidence="7 9" key="3">
    <citation type="submission" date="2019-02" db="EMBL/GenBank/DDBJ databases">
        <authorList>
            <person name="Zhang G."/>
        </authorList>
    </citation>
    <scope>NUCLEOTIDE SEQUENCE [LARGE SCALE GENOMIC DNA]</scope>
    <source>
        <strain evidence="7 9">CMB17</strain>
    </source>
</reference>
<dbReference type="Gene3D" id="1.10.10.10">
    <property type="entry name" value="Winged helix-like DNA-binding domain superfamily/Winged helix DNA-binding domain"/>
    <property type="match status" value="1"/>
</dbReference>
<evidence type="ECO:0000256" key="2">
    <source>
        <dbReference type="ARBA" id="ARBA00023015"/>
    </source>
</evidence>
<proteinExistence type="inferred from homology"/>
<dbReference type="PANTHER" id="PTHR30346">
    <property type="entry name" value="TRANSCRIPTIONAL DUAL REGULATOR HCAR-RELATED"/>
    <property type="match status" value="1"/>
</dbReference>
<comment type="similarity">
    <text evidence="1">Belongs to the LysR transcriptional regulatory family.</text>
</comment>
<sequence>MLHNHLRLRHLRCFLETARLGSLTAAGDALHVSQPAASKTLRELEEILGVRLFDRSGRKLVLTPAGRVYQTHAGAALADLERAQNLVLSPPPERPRLSVGVLPTAATGLVPRAALAFRETRPDVLLDVMTGPNWLLLSLLREGQLDLVVGRMPPAGHTEGLGFRRLYWERVVPVVRAGHPLLGRDWDYGDLARHPLMLPPAGALIAGSVRTWLHSVGLTDPQPAYENVSLAFGREVVIRSDTVWFISEGVVRPEIEAGALVILPIRNELLGGPVGISLRDGDEPRPEAQALIAALEAAAA</sequence>
<dbReference type="AlphaFoldDB" id="A0A238WDY8"/>
<dbReference type="Gene3D" id="3.40.190.10">
    <property type="entry name" value="Periplasmic binding protein-like II"/>
    <property type="match status" value="2"/>
</dbReference>
<keyword evidence="3" id="KW-0238">DNA-binding</keyword>
<dbReference type="PANTHER" id="PTHR30346:SF9">
    <property type="entry name" value="LYSR FAMILY TRANSCRIPTIONAL REGULATOR"/>
    <property type="match status" value="1"/>
</dbReference>
<evidence type="ECO:0000256" key="3">
    <source>
        <dbReference type="ARBA" id="ARBA00023125"/>
    </source>
</evidence>
<dbReference type="Pfam" id="PF03466">
    <property type="entry name" value="LysR_substrate"/>
    <property type="match status" value="1"/>
</dbReference>
<evidence type="ECO:0000313" key="7">
    <source>
        <dbReference type="EMBL" id="TBN50909.1"/>
    </source>
</evidence>
<keyword evidence="2" id="KW-0805">Transcription regulation</keyword>
<dbReference type="InterPro" id="IPR000847">
    <property type="entry name" value="LysR_HTH_N"/>
</dbReference>
<evidence type="ECO:0000259" key="5">
    <source>
        <dbReference type="PROSITE" id="PS50931"/>
    </source>
</evidence>
<feature type="domain" description="HTH lysR-type" evidence="5">
    <location>
        <begin position="6"/>
        <end position="63"/>
    </location>
</feature>
<dbReference type="SUPFAM" id="SSF53850">
    <property type="entry name" value="Periplasmic binding protein-like II"/>
    <property type="match status" value="1"/>
</dbReference>
<evidence type="ECO:0000256" key="4">
    <source>
        <dbReference type="ARBA" id="ARBA00023163"/>
    </source>
</evidence>
<dbReference type="RefSeq" id="WP_089387723.1">
    <property type="nucleotide sequence ID" value="NZ_FZNM01000004.1"/>
</dbReference>
<dbReference type="PROSITE" id="PS50931">
    <property type="entry name" value="HTH_LYSR"/>
    <property type="match status" value="1"/>
</dbReference>
<dbReference type="OrthoDB" id="9814165at2"/>
<dbReference type="FunFam" id="1.10.10.10:FF:000001">
    <property type="entry name" value="LysR family transcriptional regulator"/>
    <property type="match status" value="1"/>
</dbReference>
<dbReference type="Pfam" id="PF00126">
    <property type="entry name" value="HTH_1"/>
    <property type="match status" value="1"/>
</dbReference>
<evidence type="ECO:0000313" key="9">
    <source>
        <dbReference type="Proteomes" id="UP000292859"/>
    </source>
</evidence>
<evidence type="ECO:0000313" key="6">
    <source>
        <dbReference type="EMBL" id="SNR44806.1"/>
    </source>
</evidence>
<keyword evidence="4" id="KW-0804">Transcription</keyword>